<protein>
    <submittedName>
        <fullName evidence="1">Uncharacterized protein</fullName>
    </submittedName>
</protein>
<dbReference type="AlphaFoldDB" id="A0A1G2E4H1"/>
<sequence>MNNFEQSAFTYEDLEQDGRSFDSEQSIASGVTISSETLTDDAQVEQRTVYRGLEDSGVFIEPFEQFYSDGAAPELSAR</sequence>
<name>A0A1G2E4H1_9BACT</name>
<gene>
    <name evidence="1" type="ORF">A2494_02660</name>
</gene>
<evidence type="ECO:0000313" key="1">
    <source>
        <dbReference type="EMBL" id="OGZ20151.1"/>
    </source>
</evidence>
<dbReference type="EMBL" id="MHLU01000029">
    <property type="protein sequence ID" value="OGZ20151.1"/>
    <property type="molecule type" value="Genomic_DNA"/>
</dbReference>
<proteinExistence type="predicted"/>
<comment type="caution">
    <text evidence="1">The sequence shown here is derived from an EMBL/GenBank/DDBJ whole genome shotgun (WGS) entry which is preliminary data.</text>
</comment>
<reference evidence="1 2" key="1">
    <citation type="journal article" date="2016" name="Nat. Commun.">
        <title>Thousands of microbial genomes shed light on interconnected biogeochemical processes in an aquifer system.</title>
        <authorList>
            <person name="Anantharaman K."/>
            <person name="Brown C.T."/>
            <person name="Hug L.A."/>
            <person name="Sharon I."/>
            <person name="Castelle C.J."/>
            <person name="Probst A.J."/>
            <person name="Thomas B.C."/>
            <person name="Singh A."/>
            <person name="Wilkins M.J."/>
            <person name="Karaoz U."/>
            <person name="Brodie E.L."/>
            <person name="Williams K.H."/>
            <person name="Hubbard S.S."/>
            <person name="Banfield J.F."/>
        </authorList>
    </citation>
    <scope>NUCLEOTIDE SEQUENCE [LARGE SCALE GENOMIC DNA]</scope>
</reference>
<evidence type="ECO:0000313" key="2">
    <source>
        <dbReference type="Proteomes" id="UP000178106"/>
    </source>
</evidence>
<organism evidence="1 2">
    <name type="scientific">Candidatus Lloydbacteria bacterium RIFOXYC12_FULL_46_25</name>
    <dbReference type="NCBI Taxonomy" id="1798670"/>
    <lineage>
        <taxon>Bacteria</taxon>
        <taxon>Candidatus Lloydiibacteriota</taxon>
    </lineage>
</organism>
<accession>A0A1G2E4H1</accession>
<dbReference type="Proteomes" id="UP000178106">
    <property type="component" value="Unassembled WGS sequence"/>
</dbReference>